<dbReference type="PANTHER" id="PTHR34069">
    <property type="entry name" value="3-OXOACYL-[ACYL-CARRIER-PROTEIN] SYNTHASE 3"/>
    <property type="match status" value="1"/>
</dbReference>
<name>I5CAR1_9BACT</name>
<dbReference type="SUPFAM" id="SSF53901">
    <property type="entry name" value="Thiolase-like"/>
    <property type="match status" value="1"/>
</dbReference>
<dbReference type="CDD" id="cd00830">
    <property type="entry name" value="KAS_III"/>
    <property type="match status" value="1"/>
</dbReference>
<keyword evidence="6" id="KW-1185">Reference proteome</keyword>
<dbReference type="STRING" id="1189621.A3SI_00595"/>
<keyword evidence="2" id="KW-0012">Acyltransferase</keyword>
<feature type="domain" description="Beta-ketoacyl-[acyl-carrier-protein] synthase III C-terminal" evidence="3">
    <location>
        <begin position="258"/>
        <end position="356"/>
    </location>
</feature>
<reference evidence="5 6" key="1">
    <citation type="submission" date="2012-05" db="EMBL/GenBank/DDBJ databases">
        <title>Genome sequence of Nitritalea halalkaliphila LW7.</title>
        <authorList>
            <person name="Jangir P.K."/>
            <person name="Singh A."/>
            <person name="Shivaji S."/>
            <person name="Sharma R."/>
        </authorList>
    </citation>
    <scope>NUCLEOTIDE SEQUENCE [LARGE SCALE GENOMIC DNA]</scope>
    <source>
        <strain evidence="5 6">LW7</strain>
    </source>
</reference>
<dbReference type="GO" id="GO:0044550">
    <property type="term" value="P:secondary metabolite biosynthetic process"/>
    <property type="evidence" value="ECO:0007669"/>
    <property type="project" value="TreeGrafter"/>
</dbReference>
<protein>
    <submittedName>
        <fullName evidence="5">3-oxoacyl-ACP synthase</fullName>
    </submittedName>
</protein>
<gene>
    <name evidence="5" type="ORF">A3SI_00595</name>
</gene>
<dbReference type="EMBL" id="AJYA01000001">
    <property type="protein sequence ID" value="EIM78913.1"/>
    <property type="molecule type" value="Genomic_DNA"/>
</dbReference>
<dbReference type="InterPro" id="IPR013751">
    <property type="entry name" value="ACP_syn_III_N"/>
</dbReference>
<evidence type="ECO:0000259" key="3">
    <source>
        <dbReference type="Pfam" id="PF08541"/>
    </source>
</evidence>
<proteinExistence type="predicted"/>
<dbReference type="Gene3D" id="3.40.47.10">
    <property type="match status" value="2"/>
</dbReference>
<dbReference type="Proteomes" id="UP000005551">
    <property type="component" value="Unassembled WGS sequence"/>
</dbReference>
<comment type="caution">
    <text evidence="5">The sequence shown here is derived from an EMBL/GenBank/DDBJ whole genome shotgun (WGS) entry which is preliminary data.</text>
</comment>
<dbReference type="InterPro" id="IPR016039">
    <property type="entry name" value="Thiolase-like"/>
</dbReference>
<dbReference type="PATRIC" id="fig|1189621.3.peg.126"/>
<dbReference type="GO" id="GO:0004315">
    <property type="term" value="F:3-oxoacyl-[acyl-carrier-protein] synthase activity"/>
    <property type="evidence" value="ECO:0007669"/>
    <property type="project" value="InterPro"/>
</dbReference>
<dbReference type="Pfam" id="PF08541">
    <property type="entry name" value="ACP_syn_III_C"/>
    <property type="match status" value="1"/>
</dbReference>
<evidence type="ECO:0000313" key="6">
    <source>
        <dbReference type="Proteomes" id="UP000005551"/>
    </source>
</evidence>
<keyword evidence="1" id="KW-0808">Transferase</keyword>
<dbReference type="RefSeq" id="WP_009053131.1">
    <property type="nucleotide sequence ID" value="NZ_AJYA01000001.1"/>
</dbReference>
<dbReference type="AlphaFoldDB" id="I5CAR1"/>
<feature type="domain" description="Beta-ketoacyl-[acyl-carrier-protein] synthase III N-terminal" evidence="4">
    <location>
        <begin position="131"/>
        <end position="209"/>
    </location>
</feature>
<dbReference type="PANTHER" id="PTHR34069:SF3">
    <property type="entry name" value="ACYL-COA:ACYL-COA ALKYLTRANSFERASE"/>
    <property type="match status" value="1"/>
</dbReference>
<accession>I5CAR1</accession>
<dbReference type="OrthoDB" id="5171393at2"/>
<evidence type="ECO:0000256" key="2">
    <source>
        <dbReference type="ARBA" id="ARBA00023315"/>
    </source>
</evidence>
<organism evidence="5 6">
    <name type="scientific">Nitritalea halalkaliphila LW7</name>
    <dbReference type="NCBI Taxonomy" id="1189621"/>
    <lineage>
        <taxon>Bacteria</taxon>
        <taxon>Pseudomonadati</taxon>
        <taxon>Bacteroidota</taxon>
        <taxon>Cytophagia</taxon>
        <taxon>Cytophagales</taxon>
        <taxon>Cyclobacteriaceae</taxon>
        <taxon>Nitritalea</taxon>
    </lineage>
</organism>
<dbReference type="GO" id="GO:0006633">
    <property type="term" value="P:fatty acid biosynthetic process"/>
    <property type="evidence" value="ECO:0007669"/>
    <property type="project" value="InterPro"/>
</dbReference>
<evidence type="ECO:0000313" key="5">
    <source>
        <dbReference type="EMBL" id="EIM78913.1"/>
    </source>
</evidence>
<dbReference type="Pfam" id="PF08545">
    <property type="entry name" value="ACP_syn_III"/>
    <property type="match status" value="1"/>
</dbReference>
<evidence type="ECO:0000259" key="4">
    <source>
        <dbReference type="Pfam" id="PF08545"/>
    </source>
</evidence>
<evidence type="ECO:0000256" key="1">
    <source>
        <dbReference type="ARBA" id="ARBA00022679"/>
    </source>
</evidence>
<sequence>MQIKTIISGSGHYLPENIVKNEDFFQHAFMDESGKKLEKPAQEVAAKLEEITGIRERRYLSPGLNTSDMGYFAAARALQDAQLDPEKLDYIIFAHNFGDVSARYLQSDMVPALAARVKHKLGIKNPNCIAYDLPFGCPGWVQGVIQADYYIRSGDAEHVLVIGAETLSRVIDPHDRDAMIFSDGAGATLHSALKSEGDVGLLSHKTRTDTVTETALLYMAPSHNPSYPENRIFVKMNGRKLYEYAVTTVPGVVKEALYKAGITLSEVKKVLIHQANEKMDEAILKRLFRLYGLREIPEGLMPMSIQYFGNNSVATIPILYDRIIHQQMEGQELSSGDVVVFASVGAGMHINAIVYRMP</sequence>
<dbReference type="InterPro" id="IPR013747">
    <property type="entry name" value="ACP_syn_III_C"/>
</dbReference>